<evidence type="ECO:0000256" key="13">
    <source>
        <dbReference type="ARBA" id="ARBA00023136"/>
    </source>
</evidence>
<evidence type="ECO:0000313" key="19">
    <source>
        <dbReference type="Proteomes" id="UP000242930"/>
    </source>
</evidence>
<evidence type="ECO:0000256" key="5">
    <source>
        <dbReference type="ARBA" id="ARBA00011869"/>
    </source>
</evidence>
<keyword evidence="13 16" id="KW-0472">Membrane</keyword>
<proteinExistence type="inferred from homology"/>
<dbReference type="Pfam" id="PF04277">
    <property type="entry name" value="OAD_gamma"/>
    <property type="match status" value="1"/>
</dbReference>
<keyword evidence="19" id="KW-1185">Reference proteome</keyword>
<dbReference type="GO" id="GO:0036376">
    <property type="term" value="P:sodium ion export across plasma membrane"/>
    <property type="evidence" value="ECO:0007669"/>
    <property type="project" value="InterPro"/>
</dbReference>
<protein>
    <recommendedName>
        <fullName evidence="16">Probable oxaloacetate decarboxylase gamma chain</fullName>
        <ecNumber evidence="16">7.2.4.2</ecNumber>
    </recommendedName>
</protein>
<evidence type="ECO:0000256" key="3">
    <source>
        <dbReference type="ARBA" id="ARBA00004162"/>
    </source>
</evidence>
<evidence type="ECO:0000256" key="11">
    <source>
        <dbReference type="ARBA" id="ARBA00023053"/>
    </source>
</evidence>
<evidence type="ECO:0000256" key="14">
    <source>
        <dbReference type="ARBA" id="ARBA00023201"/>
    </source>
</evidence>
<dbReference type="GO" id="GO:0015451">
    <property type="term" value="F:decarboxylation-driven active transmembrane transporter activity"/>
    <property type="evidence" value="ECO:0007669"/>
    <property type="project" value="UniProtKB-EC"/>
</dbReference>
<dbReference type="InterPro" id="IPR023424">
    <property type="entry name" value="OadG"/>
</dbReference>
<evidence type="ECO:0000256" key="12">
    <source>
        <dbReference type="ARBA" id="ARBA00023065"/>
    </source>
</evidence>
<sequence length="85" mass="9146">MTSGQLLMEGVELMLFGMGFVFAFLVLLIGAIRVMSWLITLLAPAVPQPAAVRTVRAQPAPAQQPDAELLAAIQAAIHQHRARRG</sequence>
<dbReference type="EC" id="7.2.4.2" evidence="16"/>
<keyword evidence="10 16" id="KW-1133">Transmembrane helix</keyword>
<evidence type="ECO:0000256" key="8">
    <source>
        <dbReference type="ARBA" id="ARBA00022692"/>
    </source>
</evidence>
<organism evidence="18 19">
    <name type="scientific">Pseudomonas linyingensis</name>
    <dbReference type="NCBI Taxonomy" id="915471"/>
    <lineage>
        <taxon>Bacteria</taxon>
        <taxon>Pseudomonadati</taxon>
        <taxon>Pseudomonadota</taxon>
        <taxon>Gammaproteobacteria</taxon>
        <taxon>Pseudomonadales</taxon>
        <taxon>Pseudomonadaceae</taxon>
        <taxon>Pseudomonas</taxon>
    </lineage>
</organism>
<dbReference type="RefSeq" id="WP_090312816.1">
    <property type="nucleotide sequence ID" value="NZ_FNZE01000015.1"/>
</dbReference>
<comment type="catalytic activity">
    <reaction evidence="15 16 17">
        <text>oxaloacetate + 2 Na(+)(in) + H(+) = pyruvate + 2 Na(+)(out) + CO2</text>
        <dbReference type="Rhea" id="RHEA:57724"/>
        <dbReference type="ChEBI" id="CHEBI:15361"/>
        <dbReference type="ChEBI" id="CHEBI:15378"/>
        <dbReference type="ChEBI" id="CHEBI:16452"/>
        <dbReference type="ChEBI" id="CHEBI:16526"/>
        <dbReference type="ChEBI" id="CHEBI:29101"/>
        <dbReference type="EC" id="7.2.4.2"/>
    </reaction>
</comment>
<dbReference type="STRING" id="915471.SAMN05216201_11598"/>
<comment type="subcellular location">
    <subcellularLocation>
        <location evidence="3 16 17">Cell membrane</location>
        <topology evidence="3 16 17">Single-pass membrane protein</topology>
    </subcellularLocation>
</comment>
<feature type="transmembrane region" description="Helical" evidence="16 17">
    <location>
        <begin position="13"/>
        <end position="32"/>
    </location>
</feature>
<dbReference type="Proteomes" id="UP000242930">
    <property type="component" value="Unassembled WGS sequence"/>
</dbReference>
<dbReference type="NCBIfam" id="TIGR01195">
    <property type="entry name" value="oadG_fam"/>
    <property type="match status" value="1"/>
</dbReference>
<dbReference type="GO" id="GO:0005886">
    <property type="term" value="C:plasma membrane"/>
    <property type="evidence" value="ECO:0007669"/>
    <property type="project" value="UniProtKB-SubCell"/>
</dbReference>
<reference evidence="19" key="1">
    <citation type="submission" date="2016-10" db="EMBL/GenBank/DDBJ databases">
        <authorList>
            <person name="Varghese N."/>
            <person name="Submissions S."/>
        </authorList>
    </citation>
    <scope>NUCLEOTIDE SEQUENCE [LARGE SCALE GENOMIC DNA]</scope>
    <source>
        <strain evidence="19">LMG 25967</strain>
    </source>
</reference>
<dbReference type="EMBL" id="FNZE01000015">
    <property type="protein sequence ID" value="SEJ72562.1"/>
    <property type="molecule type" value="Genomic_DNA"/>
</dbReference>
<gene>
    <name evidence="16" type="primary">oadG</name>
    <name evidence="18" type="ORF">SAMN05216201_11598</name>
</gene>
<evidence type="ECO:0000256" key="17">
    <source>
        <dbReference type="RuleBase" id="RU004278"/>
    </source>
</evidence>
<comment type="function">
    <text evidence="2 16 17">Catalyzes the decarboxylation of oxaloacetate coupled to Na(+) translocation.</text>
</comment>
<keyword evidence="14 16" id="KW-0739">Sodium transport</keyword>
<dbReference type="GO" id="GO:0008948">
    <property type="term" value="F:oxaloacetate decarboxylase activity"/>
    <property type="evidence" value="ECO:0007669"/>
    <property type="project" value="UniProtKB-UniRule"/>
</dbReference>
<dbReference type="AlphaFoldDB" id="A0A1H7BDF6"/>
<keyword evidence="9 16" id="KW-1278">Translocase</keyword>
<accession>A0A1H7BDF6</accession>
<dbReference type="GO" id="GO:0015081">
    <property type="term" value="F:sodium ion transmembrane transporter activity"/>
    <property type="evidence" value="ECO:0007669"/>
    <property type="project" value="UniProtKB-UniRule"/>
</dbReference>
<comment type="similarity">
    <text evidence="4 16 17">Belongs to the OadG family.</text>
</comment>
<evidence type="ECO:0000256" key="16">
    <source>
        <dbReference type="HAMAP-Rule" id="MF_00404"/>
    </source>
</evidence>
<keyword evidence="12 16" id="KW-0406">Ion transport</keyword>
<keyword evidence="11 16" id="KW-0915">Sodium</keyword>
<dbReference type="InterPro" id="IPR005899">
    <property type="entry name" value="Na_pump_deCOase"/>
</dbReference>
<evidence type="ECO:0000256" key="9">
    <source>
        <dbReference type="ARBA" id="ARBA00022967"/>
    </source>
</evidence>
<evidence type="ECO:0000313" key="18">
    <source>
        <dbReference type="EMBL" id="SEJ72562.1"/>
    </source>
</evidence>
<keyword evidence="7 16" id="KW-1003">Cell membrane</keyword>
<evidence type="ECO:0000256" key="10">
    <source>
        <dbReference type="ARBA" id="ARBA00022989"/>
    </source>
</evidence>
<keyword evidence="6 16" id="KW-0813">Transport</keyword>
<evidence type="ECO:0000256" key="6">
    <source>
        <dbReference type="ARBA" id="ARBA00022448"/>
    </source>
</evidence>
<name>A0A1H7BDF6_9PSED</name>
<evidence type="ECO:0000256" key="2">
    <source>
        <dbReference type="ARBA" id="ARBA00003002"/>
    </source>
</evidence>
<keyword evidence="8 16" id="KW-0812">Transmembrane</keyword>
<comment type="cofactor">
    <cofactor evidence="1 16 17">
        <name>Na(+)</name>
        <dbReference type="ChEBI" id="CHEBI:29101"/>
    </cofactor>
</comment>
<evidence type="ECO:0000256" key="4">
    <source>
        <dbReference type="ARBA" id="ARBA00005844"/>
    </source>
</evidence>
<dbReference type="HAMAP" id="MF_00404">
    <property type="entry name" value="OadG"/>
    <property type="match status" value="1"/>
</dbReference>
<evidence type="ECO:0000256" key="7">
    <source>
        <dbReference type="ARBA" id="ARBA00022475"/>
    </source>
</evidence>
<comment type="subunit">
    <text evidence="5 16">Heterotrimer of an alpha, a beta and a gamma subunit.</text>
</comment>
<evidence type="ECO:0000256" key="15">
    <source>
        <dbReference type="ARBA" id="ARBA00048176"/>
    </source>
</evidence>
<dbReference type="OrthoDB" id="5772594at2"/>
<evidence type="ECO:0000256" key="1">
    <source>
        <dbReference type="ARBA" id="ARBA00001959"/>
    </source>
</evidence>